<evidence type="ECO:0000313" key="2">
    <source>
        <dbReference type="Proteomes" id="UP001157418"/>
    </source>
</evidence>
<organism evidence="1 2">
    <name type="scientific">Lactuca virosa</name>
    <dbReference type="NCBI Taxonomy" id="75947"/>
    <lineage>
        <taxon>Eukaryota</taxon>
        <taxon>Viridiplantae</taxon>
        <taxon>Streptophyta</taxon>
        <taxon>Embryophyta</taxon>
        <taxon>Tracheophyta</taxon>
        <taxon>Spermatophyta</taxon>
        <taxon>Magnoliopsida</taxon>
        <taxon>eudicotyledons</taxon>
        <taxon>Gunneridae</taxon>
        <taxon>Pentapetalae</taxon>
        <taxon>asterids</taxon>
        <taxon>campanulids</taxon>
        <taxon>Asterales</taxon>
        <taxon>Asteraceae</taxon>
        <taxon>Cichorioideae</taxon>
        <taxon>Cichorieae</taxon>
        <taxon>Lactucinae</taxon>
        <taxon>Lactuca</taxon>
    </lineage>
</organism>
<dbReference type="EMBL" id="CAKMRJ010000001">
    <property type="protein sequence ID" value="CAH1415154.1"/>
    <property type="molecule type" value="Genomic_DNA"/>
</dbReference>
<reference evidence="1 2" key="1">
    <citation type="submission" date="2022-01" db="EMBL/GenBank/DDBJ databases">
        <authorList>
            <person name="Xiong W."/>
            <person name="Schranz E."/>
        </authorList>
    </citation>
    <scope>NUCLEOTIDE SEQUENCE [LARGE SCALE GENOMIC DNA]</scope>
</reference>
<proteinExistence type="predicted"/>
<name>A0AAU9LP45_9ASTR</name>
<gene>
    <name evidence="1" type="ORF">LVIROSA_LOCUS3020</name>
</gene>
<sequence length="152" mass="17123">MYSAATENKSESVDFPVASRESVDFPVASRDFRQVSLSFSSLLLCPTVMAVDQANSGGFKRFPSIFRWVQENPSTFRWLQEISVDLRRFPAREATIPSTSGDPGDVSDSFRRCFTLQATISGEVSHFRWFPAMIVMRISLSQSISVSFLYSQ</sequence>
<dbReference type="Proteomes" id="UP001157418">
    <property type="component" value="Unassembled WGS sequence"/>
</dbReference>
<keyword evidence="2" id="KW-1185">Reference proteome</keyword>
<evidence type="ECO:0000313" key="1">
    <source>
        <dbReference type="EMBL" id="CAH1415154.1"/>
    </source>
</evidence>
<comment type="caution">
    <text evidence="1">The sequence shown here is derived from an EMBL/GenBank/DDBJ whole genome shotgun (WGS) entry which is preliminary data.</text>
</comment>
<accession>A0AAU9LP45</accession>
<protein>
    <submittedName>
        <fullName evidence="1">Uncharacterized protein</fullName>
    </submittedName>
</protein>
<dbReference type="AlphaFoldDB" id="A0AAU9LP45"/>